<dbReference type="InParanoid" id="D9Q2L7"/>
<sequence>MLKVMKSLTENIVKVIVDERGPDGLVRALADPFWFQAFNNVIGMDWDSSGSTTVVVTLLKEISWSNELGFLVLGGKGKRMLQVKEEAEKAERLLGVNSEEAFTFSKVAARAASTFLQDGYETYVHALVLTGKGPQLVIQQGMNLRTRMARRYHIDRASVEEPFSGVAGYRSNITLNATAKESRAARKAYLDIIAEGKERLLRLLAQSNAALGAPNLLRYIEGEVKAPEPKAYYKPVVPSRQLLRSLDIIYRNPPQNEEDLATVEGLGPTMVRALALIADIIYSVPTSERDPVTLSMDPFAYAYAIGGKDGVPYPFDRKVAEEAIEYLARAIEESALGNAQRLRAMARLRQYLARYGVVL</sequence>
<evidence type="ECO:0000313" key="2">
    <source>
        <dbReference type="Proteomes" id="UP000000346"/>
    </source>
</evidence>
<proteinExistence type="predicted"/>
<accession>D9Q2L7</accession>
<dbReference type="PANTHER" id="PTHR38597:SF1">
    <property type="entry name" value="BLL3834 PROTEIN"/>
    <property type="match status" value="1"/>
</dbReference>
<dbReference type="AlphaFoldDB" id="D9Q2L7"/>
<dbReference type="PANTHER" id="PTHR38597">
    <property type="entry name" value="BLL3834 PROTEIN"/>
    <property type="match status" value="1"/>
</dbReference>
<organism evidence="1 2">
    <name type="scientific">Acidilobus saccharovorans (strain DSM 16705 / JCM 18335 / VKM B-2471 / 345-15)</name>
    <dbReference type="NCBI Taxonomy" id="666510"/>
    <lineage>
        <taxon>Archaea</taxon>
        <taxon>Thermoproteota</taxon>
        <taxon>Thermoprotei</taxon>
        <taxon>Acidilobales</taxon>
        <taxon>Acidilobaceae</taxon>
        <taxon>Acidilobus</taxon>
    </lineage>
</organism>
<evidence type="ECO:0008006" key="3">
    <source>
        <dbReference type="Google" id="ProtNLM"/>
    </source>
</evidence>
<dbReference type="OrthoDB" id="9948at2157"/>
<dbReference type="eggNOG" id="arCOG04253">
    <property type="taxonomic scope" value="Archaea"/>
</dbReference>
<dbReference type="Pfam" id="PF05559">
    <property type="entry name" value="DUF763"/>
    <property type="match status" value="1"/>
</dbReference>
<name>D9Q2L7_ACIS3</name>
<protein>
    <recommendedName>
        <fullName evidence="3">DUF763 domain-containing protein</fullName>
    </recommendedName>
</protein>
<dbReference type="EMBL" id="CP001742">
    <property type="protein sequence ID" value="ADL19555.1"/>
    <property type="molecule type" value="Genomic_DNA"/>
</dbReference>
<keyword evidence="2" id="KW-1185">Reference proteome</keyword>
<dbReference type="KEGG" id="asc:ASAC_1150"/>
<reference evidence="1 2" key="1">
    <citation type="journal article" date="2010" name="Appl. Environ. Microbiol.">
        <title>The genome sequence of the crenarchaeon Acidilobus saccharovorans supports a new order, Acidilobales, and suggests an important ecological role in terrestrial acidic hot springs.</title>
        <authorList>
            <person name="Mardanov A.V."/>
            <person name="Svetlitchnyi V.A."/>
            <person name="Beletsky A.V."/>
            <person name="Prokofeva M.I."/>
            <person name="Bonch-Osmolovskaya E.A."/>
            <person name="Ravin N.V."/>
            <person name="Skryabin K.G."/>
        </authorList>
    </citation>
    <scope>NUCLEOTIDE SEQUENCE [LARGE SCALE GENOMIC DNA]</scope>
    <source>
        <strain evidence="2">DSM 16705 / JCM 18335 / VKM B-2471 / 345-15</strain>
    </source>
</reference>
<dbReference type="InterPro" id="IPR008482">
    <property type="entry name" value="DUF763"/>
</dbReference>
<evidence type="ECO:0000313" key="1">
    <source>
        <dbReference type="EMBL" id="ADL19555.1"/>
    </source>
</evidence>
<dbReference type="STRING" id="666510.ASAC_1150"/>
<gene>
    <name evidence="1" type="ordered locus">ASAC_1150</name>
</gene>
<dbReference type="Proteomes" id="UP000000346">
    <property type="component" value="Chromosome"/>
</dbReference>
<dbReference type="HOGENOM" id="CLU_061722_0_0_2"/>